<name>A0A0R2IX43_9LACO</name>
<evidence type="ECO:0000256" key="3">
    <source>
        <dbReference type="ARBA" id="ARBA00022475"/>
    </source>
</evidence>
<sequence>MREIGKAIKFFYHYMKRYKIGFTVTILAIIASTYFQVKAPVYMGRAITELANYVVGLSRGVSDKGSFMQAIWMLLLFYVLTVVGMFISNIVVTYISGNSTNRMRRGLFGKLQRMTIKFFDSHQDGDILSRFTSDLDNISNALNQALGEILMNIAMMIGIIIMMFHENVALAWVTVASTPIAVLIAIVLISKTRKYVDLQQDEVGKLNGYINEQISGQKVVITNGLQGEAIKGFLPHNEKVRKATFKGQVYSGMLFPVMNGLSLVNTAIVIFFGGWLALNGDMARTTALGLVVVFVQYSQQFYQPISQISSLYSMFQVAITGARRLNETFDEPDEINPKAGKQLSGLKQGVALKHVHFGYQQDNEILHDVSMNVEKGRMVALVGPTGSGKTTIMNLLNRFYDVDKGAVTFDGVDVRDIDLKSLREHVGIVLQDSVIFSGTIRDNISFGKPEATDEEIYAAAKQANIHDFIMGLEKGYKTQVSDENSVFSTGQKQLISIARTILTNPTLLILDEATSNVDTVTEAKIQKAMDNVIQGRTSFVIAHRLKTILSADKIVVLKDGKVIEQGSHEQLLEEKGFYSELYHSQFVFE</sequence>
<protein>
    <recommendedName>
        <fullName evidence="14">ABC transporter ATP-binding protein</fullName>
    </recommendedName>
</protein>
<dbReference type="Gene3D" id="1.20.1560.10">
    <property type="entry name" value="ABC transporter type 1, transmembrane domain"/>
    <property type="match status" value="1"/>
</dbReference>
<feature type="domain" description="ABC transmembrane type-1" evidence="11">
    <location>
        <begin position="24"/>
        <end position="316"/>
    </location>
</feature>
<evidence type="ECO:0000313" key="13">
    <source>
        <dbReference type="Proteomes" id="UP000051568"/>
    </source>
</evidence>
<dbReference type="AlphaFoldDB" id="A0A0R2IX43"/>
<evidence type="ECO:0000313" key="12">
    <source>
        <dbReference type="EMBL" id="KRN66253.1"/>
    </source>
</evidence>
<keyword evidence="3" id="KW-1003">Cell membrane</keyword>
<accession>A0A0R2IX43</accession>
<evidence type="ECO:0000256" key="9">
    <source>
        <dbReference type="SAM" id="Phobius"/>
    </source>
</evidence>
<comment type="caution">
    <text evidence="12">The sequence shown here is derived from an EMBL/GenBank/DDBJ whole genome shotgun (WGS) entry which is preliminary data.</text>
</comment>
<dbReference type="EMBL" id="JQBR01000005">
    <property type="protein sequence ID" value="KRN66253.1"/>
    <property type="molecule type" value="Genomic_DNA"/>
</dbReference>
<dbReference type="SUPFAM" id="SSF52540">
    <property type="entry name" value="P-loop containing nucleoside triphosphate hydrolases"/>
    <property type="match status" value="1"/>
</dbReference>
<dbReference type="PANTHER" id="PTHR43394">
    <property type="entry name" value="ATP-DEPENDENT PERMEASE MDL1, MITOCHONDRIAL"/>
    <property type="match status" value="1"/>
</dbReference>
<keyword evidence="6" id="KW-0067">ATP-binding</keyword>
<dbReference type="PROSITE" id="PS50929">
    <property type="entry name" value="ABC_TM1F"/>
    <property type="match status" value="1"/>
</dbReference>
<keyword evidence="5" id="KW-0547">Nucleotide-binding</keyword>
<dbReference type="FunFam" id="3.40.50.300:FF:000287">
    <property type="entry name" value="Multidrug ABC transporter ATP-binding protein"/>
    <property type="match status" value="1"/>
</dbReference>
<dbReference type="GO" id="GO:0016887">
    <property type="term" value="F:ATP hydrolysis activity"/>
    <property type="evidence" value="ECO:0007669"/>
    <property type="project" value="InterPro"/>
</dbReference>
<reference evidence="12 13" key="1">
    <citation type="journal article" date="2015" name="Genome Announc.">
        <title>Expanding the biotechnology potential of lactobacilli through comparative genomics of 213 strains and associated genera.</title>
        <authorList>
            <person name="Sun Z."/>
            <person name="Harris H.M."/>
            <person name="McCann A."/>
            <person name="Guo C."/>
            <person name="Argimon S."/>
            <person name="Zhang W."/>
            <person name="Yang X."/>
            <person name="Jeffery I.B."/>
            <person name="Cooney J.C."/>
            <person name="Kagawa T.F."/>
            <person name="Liu W."/>
            <person name="Song Y."/>
            <person name="Salvetti E."/>
            <person name="Wrobel A."/>
            <person name="Rasinkangas P."/>
            <person name="Parkhill J."/>
            <person name="Rea M.C."/>
            <person name="O'Sullivan O."/>
            <person name="Ritari J."/>
            <person name="Douillard F.P."/>
            <person name="Paul Ross R."/>
            <person name="Yang R."/>
            <person name="Briner A.E."/>
            <person name="Felis G.E."/>
            <person name="de Vos W.M."/>
            <person name="Barrangou R."/>
            <person name="Klaenhammer T.R."/>
            <person name="Caufield P.W."/>
            <person name="Cui Y."/>
            <person name="Zhang H."/>
            <person name="O'Toole P.W."/>
        </authorList>
    </citation>
    <scope>NUCLEOTIDE SEQUENCE [LARGE SCALE GENOMIC DNA]</scope>
    <source>
        <strain evidence="12 13">DSM 17757</strain>
    </source>
</reference>
<dbReference type="InterPro" id="IPR011527">
    <property type="entry name" value="ABC1_TM_dom"/>
</dbReference>
<evidence type="ECO:0000256" key="6">
    <source>
        <dbReference type="ARBA" id="ARBA00022840"/>
    </source>
</evidence>
<dbReference type="InterPro" id="IPR039421">
    <property type="entry name" value="Type_1_exporter"/>
</dbReference>
<keyword evidence="8 9" id="KW-0472">Membrane</keyword>
<feature type="transmembrane region" description="Helical" evidence="9">
    <location>
        <begin position="20"/>
        <end position="37"/>
    </location>
</feature>
<dbReference type="Pfam" id="PF00664">
    <property type="entry name" value="ABC_membrane"/>
    <property type="match status" value="1"/>
</dbReference>
<evidence type="ECO:0000256" key="1">
    <source>
        <dbReference type="ARBA" id="ARBA00004651"/>
    </source>
</evidence>
<dbReference type="SMART" id="SM00382">
    <property type="entry name" value="AAA"/>
    <property type="match status" value="1"/>
</dbReference>
<keyword evidence="2" id="KW-0813">Transport</keyword>
<dbReference type="RefSeq" id="WP_057750988.1">
    <property type="nucleotide sequence ID" value="NZ_BJVH01000005.1"/>
</dbReference>
<dbReference type="Pfam" id="PF00005">
    <property type="entry name" value="ABC_tran"/>
    <property type="match status" value="1"/>
</dbReference>
<proteinExistence type="predicted"/>
<feature type="domain" description="ABC transporter" evidence="10">
    <location>
        <begin position="350"/>
        <end position="584"/>
    </location>
</feature>
<evidence type="ECO:0000256" key="2">
    <source>
        <dbReference type="ARBA" id="ARBA00022448"/>
    </source>
</evidence>
<dbReference type="GO" id="GO:0005524">
    <property type="term" value="F:ATP binding"/>
    <property type="evidence" value="ECO:0007669"/>
    <property type="project" value="UniProtKB-KW"/>
</dbReference>
<dbReference type="Gene3D" id="3.40.50.300">
    <property type="entry name" value="P-loop containing nucleotide triphosphate hydrolases"/>
    <property type="match status" value="1"/>
</dbReference>
<dbReference type="PANTHER" id="PTHR43394:SF1">
    <property type="entry name" value="ATP-BINDING CASSETTE SUB-FAMILY B MEMBER 10, MITOCHONDRIAL"/>
    <property type="match status" value="1"/>
</dbReference>
<keyword evidence="4 9" id="KW-0812">Transmembrane</keyword>
<dbReference type="InterPro" id="IPR027417">
    <property type="entry name" value="P-loop_NTPase"/>
</dbReference>
<comment type="subcellular location">
    <subcellularLocation>
        <location evidence="1">Cell membrane</location>
        <topology evidence="1">Multi-pass membrane protein</topology>
    </subcellularLocation>
</comment>
<keyword evidence="13" id="KW-1185">Reference proteome</keyword>
<gene>
    <name evidence="12" type="ORF">IV80_GL001503</name>
</gene>
<feature type="transmembrane region" description="Helical" evidence="9">
    <location>
        <begin position="145"/>
        <end position="164"/>
    </location>
</feature>
<feature type="transmembrane region" description="Helical" evidence="9">
    <location>
        <begin position="70"/>
        <end position="95"/>
    </location>
</feature>
<evidence type="ECO:0000256" key="8">
    <source>
        <dbReference type="ARBA" id="ARBA00023136"/>
    </source>
</evidence>
<dbReference type="SUPFAM" id="SSF90123">
    <property type="entry name" value="ABC transporter transmembrane region"/>
    <property type="match status" value="1"/>
</dbReference>
<evidence type="ECO:0000256" key="7">
    <source>
        <dbReference type="ARBA" id="ARBA00022989"/>
    </source>
</evidence>
<evidence type="ECO:0000256" key="4">
    <source>
        <dbReference type="ARBA" id="ARBA00022692"/>
    </source>
</evidence>
<evidence type="ECO:0000259" key="11">
    <source>
        <dbReference type="PROSITE" id="PS50929"/>
    </source>
</evidence>
<feature type="transmembrane region" description="Helical" evidence="9">
    <location>
        <begin position="170"/>
        <end position="189"/>
    </location>
</feature>
<dbReference type="PROSITE" id="PS50893">
    <property type="entry name" value="ABC_TRANSPORTER_2"/>
    <property type="match status" value="1"/>
</dbReference>
<dbReference type="InterPro" id="IPR003593">
    <property type="entry name" value="AAA+_ATPase"/>
</dbReference>
<feature type="transmembrane region" description="Helical" evidence="9">
    <location>
        <begin position="249"/>
        <end position="278"/>
    </location>
</feature>
<dbReference type="InterPro" id="IPR036640">
    <property type="entry name" value="ABC1_TM_sf"/>
</dbReference>
<dbReference type="OrthoDB" id="9770415at2"/>
<dbReference type="GO" id="GO:0005886">
    <property type="term" value="C:plasma membrane"/>
    <property type="evidence" value="ECO:0007669"/>
    <property type="project" value="UniProtKB-SubCell"/>
</dbReference>
<dbReference type="FunFam" id="1.20.1560.10:FF:000011">
    <property type="entry name" value="Multidrug ABC transporter ATP-binding protein"/>
    <property type="match status" value="1"/>
</dbReference>
<evidence type="ECO:0008006" key="14">
    <source>
        <dbReference type="Google" id="ProtNLM"/>
    </source>
</evidence>
<dbReference type="InterPro" id="IPR003439">
    <property type="entry name" value="ABC_transporter-like_ATP-bd"/>
</dbReference>
<dbReference type="CDD" id="cd18547">
    <property type="entry name" value="ABC_6TM_Tm288_like"/>
    <property type="match status" value="1"/>
</dbReference>
<dbReference type="GO" id="GO:0015421">
    <property type="term" value="F:ABC-type oligopeptide transporter activity"/>
    <property type="evidence" value="ECO:0007669"/>
    <property type="project" value="TreeGrafter"/>
</dbReference>
<keyword evidence="7 9" id="KW-1133">Transmembrane helix</keyword>
<dbReference type="PATRIC" id="fig|319652.3.peg.1523"/>
<evidence type="ECO:0000259" key="10">
    <source>
        <dbReference type="PROSITE" id="PS50893"/>
    </source>
</evidence>
<evidence type="ECO:0000256" key="5">
    <source>
        <dbReference type="ARBA" id="ARBA00022741"/>
    </source>
</evidence>
<organism evidence="12 13">
    <name type="scientific">Pediococcus cellicola</name>
    <dbReference type="NCBI Taxonomy" id="319652"/>
    <lineage>
        <taxon>Bacteria</taxon>
        <taxon>Bacillati</taxon>
        <taxon>Bacillota</taxon>
        <taxon>Bacilli</taxon>
        <taxon>Lactobacillales</taxon>
        <taxon>Lactobacillaceae</taxon>
        <taxon>Pediococcus</taxon>
    </lineage>
</organism>
<dbReference type="Proteomes" id="UP000051568">
    <property type="component" value="Unassembled WGS sequence"/>
</dbReference>
<dbReference type="STRING" id="319652.IV80_GL001503"/>